<dbReference type="Pfam" id="PF01575">
    <property type="entry name" value="MaoC_dehydratas"/>
    <property type="match status" value="1"/>
</dbReference>
<name>A0ABV8RR40_9SPHN</name>
<sequence length="159" mass="17283">MSESFDPEKHHLLPLRGFEDLKIGEMFRLPSRTLGDGNFAAFQTLSLDNHPIHYDAEYCAAQGHPAPLAHGLQVLAFTAAGAGMFPHVIGPALIGFVEVSAKFLKAVYPGDTLYPALEIAALTPQRTTGLVTMRATVHNQHSALVLDGEHKYLLRLARG</sequence>
<feature type="domain" description="MaoC-like" evidence="1">
    <location>
        <begin position="23"/>
        <end position="135"/>
    </location>
</feature>
<evidence type="ECO:0000259" key="1">
    <source>
        <dbReference type="Pfam" id="PF01575"/>
    </source>
</evidence>
<dbReference type="CDD" id="cd03441">
    <property type="entry name" value="R_hydratase_like"/>
    <property type="match status" value="1"/>
</dbReference>
<reference evidence="3" key="1">
    <citation type="journal article" date="2019" name="Int. J. Syst. Evol. Microbiol.">
        <title>The Global Catalogue of Microorganisms (GCM) 10K type strain sequencing project: providing services to taxonomists for standard genome sequencing and annotation.</title>
        <authorList>
            <consortium name="The Broad Institute Genomics Platform"/>
            <consortium name="The Broad Institute Genome Sequencing Center for Infectious Disease"/>
            <person name="Wu L."/>
            <person name="Ma J."/>
        </authorList>
    </citation>
    <scope>NUCLEOTIDE SEQUENCE [LARGE SCALE GENOMIC DNA]</scope>
    <source>
        <strain evidence="3">CGMCC 1.12989</strain>
    </source>
</reference>
<dbReference type="EMBL" id="JBHSDR010000006">
    <property type="protein sequence ID" value="MFC4295764.1"/>
    <property type="molecule type" value="Genomic_DNA"/>
</dbReference>
<comment type="caution">
    <text evidence="2">The sequence shown here is derived from an EMBL/GenBank/DDBJ whole genome shotgun (WGS) entry which is preliminary data.</text>
</comment>
<proteinExistence type="predicted"/>
<dbReference type="InterPro" id="IPR029069">
    <property type="entry name" value="HotDog_dom_sf"/>
</dbReference>
<dbReference type="SUPFAM" id="SSF54637">
    <property type="entry name" value="Thioesterase/thiol ester dehydrase-isomerase"/>
    <property type="match status" value="1"/>
</dbReference>
<dbReference type="InterPro" id="IPR002539">
    <property type="entry name" value="MaoC-like_dom"/>
</dbReference>
<protein>
    <submittedName>
        <fullName evidence="2">MaoC family dehydratase</fullName>
    </submittedName>
</protein>
<accession>A0ABV8RR40</accession>
<dbReference type="Gene3D" id="3.10.129.10">
    <property type="entry name" value="Hotdog Thioesterase"/>
    <property type="match status" value="1"/>
</dbReference>
<organism evidence="2 3">
    <name type="scientific">Novosphingobium tardum</name>
    <dbReference type="NCBI Taxonomy" id="1538021"/>
    <lineage>
        <taxon>Bacteria</taxon>
        <taxon>Pseudomonadati</taxon>
        <taxon>Pseudomonadota</taxon>
        <taxon>Alphaproteobacteria</taxon>
        <taxon>Sphingomonadales</taxon>
        <taxon>Sphingomonadaceae</taxon>
        <taxon>Novosphingobium</taxon>
    </lineage>
</organism>
<dbReference type="PANTHER" id="PTHR43664">
    <property type="entry name" value="MONOAMINE OXIDASE-RELATED"/>
    <property type="match status" value="1"/>
</dbReference>
<dbReference type="RefSeq" id="WP_379539229.1">
    <property type="nucleotide sequence ID" value="NZ_JBHSDR010000006.1"/>
</dbReference>
<evidence type="ECO:0000313" key="3">
    <source>
        <dbReference type="Proteomes" id="UP001595828"/>
    </source>
</evidence>
<gene>
    <name evidence="2" type="ORF">ACFO0A_11930</name>
</gene>
<dbReference type="PANTHER" id="PTHR43664:SF1">
    <property type="entry name" value="BETA-METHYLMALYL-COA DEHYDRATASE"/>
    <property type="match status" value="1"/>
</dbReference>
<dbReference type="Proteomes" id="UP001595828">
    <property type="component" value="Unassembled WGS sequence"/>
</dbReference>
<evidence type="ECO:0000313" key="2">
    <source>
        <dbReference type="EMBL" id="MFC4295764.1"/>
    </source>
</evidence>
<dbReference type="InterPro" id="IPR052342">
    <property type="entry name" value="MCH/BMMD"/>
</dbReference>
<keyword evidence="3" id="KW-1185">Reference proteome</keyword>